<keyword evidence="2" id="KW-1185">Reference proteome</keyword>
<dbReference type="RefSeq" id="WP_126832688.1">
    <property type="nucleotide sequence ID" value="NZ_CBCRYB010000008.1"/>
</dbReference>
<sequence length="142" mass="15881">MKPNLGFYVQKINDIVTETEAIGDKLNPFFVDVRTSLDNNEELSSERLTEVHTNFSAGAARYEEMLATITTLKAPVKVIGIHKKLEKAYTSYVAACKDMVDSIDAPAGKVDREKFDASEKEQDETTDVIAFCIQRMTSLLLK</sequence>
<name>A0A430A4E6_9ENTE</name>
<reference evidence="1 2" key="1">
    <citation type="submission" date="2017-05" db="EMBL/GenBank/DDBJ databases">
        <title>Vagococcus spp. assemblies.</title>
        <authorList>
            <person name="Gulvik C.A."/>
        </authorList>
    </citation>
    <scope>NUCLEOTIDE SEQUENCE [LARGE SCALE GENOMIC DNA]</scope>
    <source>
        <strain evidence="1 2">CCUG 41755</strain>
    </source>
</reference>
<dbReference type="Proteomes" id="UP000287101">
    <property type="component" value="Unassembled WGS sequence"/>
</dbReference>
<evidence type="ECO:0008006" key="3">
    <source>
        <dbReference type="Google" id="ProtNLM"/>
    </source>
</evidence>
<evidence type="ECO:0000313" key="2">
    <source>
        <dbReference type="Proteomes" id="UP000287101"/>
    </source>
</evidence>
<protein>
    <recommendedName>
        <fullName evidence="3">LXG domain-containing protein</fullName>
    </recommendedName>
</protein>
<comment type="caution">
    <text evidence="1">The sequence shown here is derived from an EMBL/GenBank/DDBJ whole genome shotgun (WGS) entry which is preliminary data.</text>
</comment>
<accession>A0A430A4E6</accession>
<gene>
    <name evidence="1" type="ORF">CBF31_10270</name>
</gene>
<proteinExistence type="predicted"/>
<organism evidence="1 2">
    <name type="scientific">Vagococcus fessus</name>
    <dbReference type="NCBI Taxonomy" id="120370"/>
    <lineage>
        <taxon>Bacteria</taxon>
        <taxon>Bacillati</taxon>
        <taxon>Bacillota</taxon>
        <taxon>Bacilli</taxon>
        <taxon>Lactobacillales</taxon>
        <taxon>Enterococcaceae</taxon>
        <taxon>Vagococcus</taxon>
    </lineage>
</organism>
<evidence type="ECO:0000313" key="1">
    <source>
        <dbReference type="EMBL" id="RSU01606.1"/>
    </source>
</evidence>
<dbReference type="EMBL" id="NGJY01000005">
    <property type="protein sequence ID" value="RSU01606.1"/>
    <property type="molecule type" value="Genomic_DNA"/>
</dbReference>
<dbReference type="OrthoDB" id="2146076at2"/>
<dbReference type="AlphaFoldDB" id="A0A430A4E6"/>